<evidence type="ECO:0000313" key="1">
    <source>
        <dbReference type="EMBL" id="BCB06924.1"/>
    </source>
</evidence>
<proteinExistence type="predicted"/>
<sequence>MVRKIPTDKVTVSRERIVRAVASSSAIETGERTAVIEKRLKSRPRRFAKLTLAF</sequence>
<gene>
    <name evidence="1" type="ORF">HHSLTHF2_08140</name>
</gene>
<dbReference type="RefSeq" id="WP_172420101.1">
    <property type="nucleotide sequence ID" value="NZ_AP022843.1"/>
</dbReference>
<organism evidence="1 2">
    <name type="scientific">Halomonas hydrothermalis</name>
    <dbReference type="NCBI Taxonomy" id="115561"/>
    <lineage>
        <taxon>Bacteria</taxon>
        <taxon>Pseudomonadati</taxon>
        <taxon>Pseudomonadota</taxon>
        <taxon>Gammaproteobacteria</taxon>
        <taxon>Oceanospirillales</taxon>
        <taxon>Halomonadaceae</taxon>
        <taxon>Halomonas</taxon>
    </lineage>
</organism>
<name>A0A6F8U140_9GAMM</name>
<protein>
    <submittedName>
        <fullName evidence="1">Uncharacterized protein</fullName>
    </submittedName>
</protein>
<dbReference type="Proteomes" id="UP000502259">
    <property type="component" value="Chromosome"/>
</dbReference>
<accession>A0A6F8U140</accession>
<dbReference type="EMBL" id="AP022843">
    <property type="protein sequence ID" value="BCB06924.1"/>
    <property type="molecule type" value="Genomic_DNA"/>
</dbReference>
<keyword evidence="2" id="KW-1185">Reference proteome</keyword>
<reference evidence="1 2" key="1">
    <citation type="submission" date="2020-03" db="EMBL/GenBank/DDBJ databases">
        <title>Complete Genome Sequence of Halomonas hydrothermalis Strain Slthf2, Halophilic Bacterium Isolated from Deep-Sea Hydrothermal-Vent Environments.</title>
        <authorList>
            <person name="Takeyama N."/>
            <person name="Huang M."/>
            <person name="Sato K."/>
            <person name="Galipon J."/>
            <person name="Arakawa K."/>
        </authorList>
    </citation>
    <scope>NUCLEOTIDE SEQUENCE [LARGE SCALE GENOMIC DNA]</scope>
    <source>
        <strain evidence="1 2">Slthf2</strain>
    </source>
</reference>
<evidence type="ECO:0000313" key="2">
    <source>
        <dbReference type="Proteomes" id="UP000502259"/>
    </source>
</evidence>
<dbReference type="AlphaFoldDB" id="A0A6F8U140"/>